<proteinExistence type="predicted"/>
<comment type="caution">
    <text evidence="7">The sequence shown here is derived from an EMBL/GenBank/DDBJ whole genome shotgun (WGS) entry which is preliminary data.</text>
</comment>
<feature type="transmembrane region" description="Helical" evidence="5">
    <location>
        <begin position="50"/>
        <end position="68"/>
    </location>
</feature>
<dbReference type="AlphaFoldDB" id="A0A3N0VK77"/>
<feature type="transmembrane region" description="Helical" evidence="5">
    <location>
        <begin position="129"/>
        <end position="152"/>
    </location>
</feature>
<evidence type="ECO:0000256" key="4">
    <source>
        <dbReference type="ARBA" id="ARBA00023136"/>
    </source>
</evidence>
<feature type="transmembrane region" description="Helical" evidence="5">
    <location>
        <begin position="80"/>
        <end position="101"/>
    </location>
</feature>
<keyword evidence="8" id="KW-1185">Reference proteome</keyword>
<sequence length="310" mass="34462">MRLERPPVFSAFTDRAARWGVLPHEYAFGGWLAAMAVWLLWVAGPGSLQSQLFLACAVLSLALIAWCQRRPTPLRWRLRLLWYPSAMGLSFYALPGAVAALGRPNADARLSAIDRGLLGRPAAELLQAIASPALSDLLTVCYLFFFVVLLVGPGHYCWRDLARFRACIVGLFVLYALGFAGYVALPASGPFRALPELPPLPAGPLTQWMHPLIVGGSNGVDVFPSIHFTASFYLLLFDWWHYRRRFWLWLAPVLGLWLSTVYLRYHYLVDLLAGLPVAVLALWVMHRYQASETAARADASLFIAPPSPQG</sequence>
<feature type="transmembrane region" description="Helical" evidence="5">
    <location>
        <begin position="164"/>
        <end position="185"/>
    </location>
</feature>
<dbReference type="EMBL" id="RJVO01000001">
    <property type="protein sequence ID" value="ROH93159.1"/>
    <property type="molecule type" value="Genomic_DNA"/>
</dbReference>
<dbReference type="Proteomes" id="UP000282106">
    <property type="component" value="Unassembled WGS sequence"/>
</dbReference>
<protein>
    <submittedName>
        <fullName evidence="7">Phosphatase PAP2 family protein</fullName>
    </submittedName>
</protein>
<dbReference type="InParanoid" id="A0A3N0VK77"/>
<accession>A0A3N0VK77</accession>
<dbReference type="PANTHER" id="PTHR31310">
    <property type="match status" value="1"/>
</dbReference>
<reference evidence="7 8" key="1">
    <citation type="submission" date="2018-10" db="EMBL/GenBank/DDBJ databases">
        <authorList>
            <person name="Chen W.-M."/>
        </authorList>
    </citation>
    <scope>NUCLEOTIDE SEQUENCE [LARGE SCALE GENOMIC DNA]</scope>
    <source>
        <strain evidence="7 8">THS-13</strain>
    </source>
</reference>
<keyword evidence="4 5" id="KW-0472">Membrane</keyword>
<dbReference type="Pfam" id="PF14378">
    <property type="entry name" value="PAP2_3"/>
    <property type="match status" value="1"/>
</dbReference>
<gene>
    <name evidence="7" type="ORF">ED208_01095</name>
</gene>
<feature type="transmembrane region" description="Helical" evidence="5">
    <location>
        <begin position="222"/>
        <end position="240"/>
    </location>
</feature>
<name>A0A3N0VK77_9GAMM</name>
<dbReference type="Gene3D" id="1.20.144.10">
    <property type="entry name" value="Phosphatidic acid phosphatase type 2/haloperoxidase"/>
    <property type="match status" value="1"/>
</dbReference>
<evidence type="ECO:0000256" key="2">
    <source>
        <dbReference type="ARBA" id="ARBA00022692"/>
    </source>
</evidence>
<evidence type="ECO:0000313" key="7">
    <source>
        <dbReference type="EMBL" id="ROH93159.1"/>
    </source>
</evidence>
<evidence type="ECO:0000256" key="5">
    <source>
        <dbReference type="SAM" id="Phobius"/>
    </source>
</evidence>
<keyword evidence="3 5" id="KW-1133">Transmembrane helix</keyword>
<feature type="transmembrane region" description="Helical" evidence="5">
    <location>
        <begin position="271"/>
        <end position="288"/>
    </location>
</feature>
<dbReference type="InterPro" id="IPR026841">
    <property type="entry name" value="Aur1/Ipt1"/>
</dbReference>
<evidence type="ECO:0000256" key="1">
    <source>
        <dbReference type="ARBA" id="ARBA00004141"/>
    </source>
</evidence>
<feature type="transmembrane region" description="Helical" evidence="5">
    <location>
        <begin position="26"/>
        <end position="44"/>
    </location>
</feature>
<dbReference type="GO" id="GO:0016020">
    <property type="term" value="C:membrane"/>
    <property type="evidence" value="ECO:0007669"/>
    <property type="project" value="UniProtKB-SubCell"/>
</dbReference>
<comment type="subcellular location">
    <subcellularLocation>
        <location evidence="1">Membrane</location>
        <topology evidence="1">Multi-pass membrane protein</topology>
    </subcellularLocation>
</comment>
<evidence type="ECO:0000313" key="8">
    <source>
        <dbReference type="Proteomes" id="UP000282106"/>
    </source>
</evidence>
<evidence type="ECO:0000259" key="6">
    <source>
        <dbReference type="Pfam" id="PF14378"/>
    </source>
</evidence>
<organism evidence="7 8">
    <name type="scientific">Stagnimonas aquatica</name>
    <dbReference type="NCBI Taxonomy" id="2689987"/>
    <lineage>
        <taxon>Bacteria</taxon>
        <taxon>Pseudomonadati</taxon>
        <taxon>Pseudomonadota</taxon>
        <taxon>Gammaproteobacteria</taxon>
        <taxon>Nevskiales</taxon>
        <taxon>Nevskiaceae</taxon>
        <taxon>Stagnimonas</taxon>
    </lineage>
</organism>
<dbReference type="InterPro" id="IPR052185">
    <property type="entry name" value="IPC_Synthase-Related"/>
</dbReference>
<dbReference type="PANTHER" id="PTHR31310:SF7">
    <property type="entry name" value="PA-PHOSPHATASE RELATED-FAMILY PROTEIN DDB_G0268928"/>
    <property type="match status" value="1"/>
</dbReference>
<keyword evidence="2 5" id="KW-0812">Transmembrane</keyword>
<feature type="transmembrane region" description="Helical" evidence="5">
    <location>
        <begin position="247"/>
        <end position="265"/>
    </location>
</feature>
<evidence type="ECO:0000256" key="3">
    <source>
        <dbReference type="ARBA" id="ARBA00022989"/>
    </source>
</evidence>
<feature type="domain" description="Inositolphosphotransferase Aur1/Ipt1" evidence="6">
    <location>
        <begin position="110"/>
        <end position="283"/>
    </location>
</feature>
<dbReference type="RefSeq" id="WP_123210012.1">
    <property type="nucleotide sequence ID" value="NZ_RJVO01000001.1"/>
</dbReference>